<dbReference type="PROSITE" id="PS50110">
    <property type="entry name" value="RESPONSE_REGULATORY"/>
    <property type="match status" value="1"/>
</dbReference>
<dbReference type="InterPro" id="IPR003661">
    <property type="entry name" value="HisK_dim/P_dom"/>
</dbReference>
<dbReference type="PANTHER" id="PTHR43047">
    <property type="entry name" value="TWO-COMPONENT HISTIDINE PROTEIN KINASE"/>
    <property type="match status" value="1"/>
</dbReference>
<evidence type="ECO:0000259" key="9">
    <source>
        <dbReference type="PROSITE" id="PS50109"/>
    </source>
</evidence>
<evidence type="ECO:0000313" key="11">
    <source>
        <dbReference type="EMBL" id="RIV44186.1"/>
    </source>
</evidence>
<dbReference type="InterPro" id="IPR001789">
    <property type="entry name" value="Sig_transdc_resp-reg_receiver"/>
</dbReference>
<dbReference type="InterPro" id="IPR011006">
    <property type="entry name" value="CheY-like_superfamily"/>
</dbReference>
<dbReference type="PRINTS" id="PR00344">
    <property type="entry name" value="BCTRLSENSOR"/>
</dbReference>
<evidence type="ECO:0000256" key="4">
    <source>
        <dbReference type="ARBA" id="ARBA00022679"/>
    </source>
</evidence>
<feature type="domain" description="Response regulatory" evidence="10">
    <location>
        <begin position="563"/>
        <end position="677"/>
    </location>
</feature>
<feature type="transmembrane region" description="Helical" evidence="8">
    <location>
        <begin position="10"/>
        <end position="28"/>
    </location>
</feature>
<dbReference type="CDD" id="cd00082">
    <property type="entry name" value="HisKA"/>
    <property type="match status" value="1"/>
</dbReference>
<dbReference type="SMART" id="SM00448">
    <property type="entry name" value="REC"/>
    <property type="match status" value="1"/>
</dbReference>
<protein>
    <recommendedName>
        <fullName evidence="2">histidine kinase</fullName>
        <ecNumber evidence="2">2.7.13.3</ecNumber>
    </recommendedName>
</protein>
<reference evidence="12 14" key="2">
    <citation type="submission" date="2019-07" db="EMBL/GenBank/DDBJ databases">
        <title>Draft genome of two Muricauda strains isolated from deep sea.</title>
        <authorList>
            <person name="Sun C."/>
        </authorList>
    </citation>
    <scope>NUCLEOTIDE SEQUENCE [LARGE SCALE GENOMIC DNA]</scope>
    <source>
        <strain evidence="12 14">72</strain>
    </source>
</reference>
<dbReference type="SUPFAM" id="SSF55874">
    <property type="entry name" value="ATPase domain of HSP90 chaperone/DNA topoisomerase II/histidine kinase"/>
    <property type="match status" value="1"/>
</dbReference>
<dbReference type="SMART" id="SM00388">
    <property type="entry name" value="HisKA"/>
    <property type="match status" value="1"/>
</dbReference>
<dbReference type="InterPro" id="IPR005467">
    <property type="entry name" value="His_kinase_dom"/>
</dbReference>
<keyword evidence="14" id="KW-1185">Reference proteome</keyword>
<dbReference type="GO" id="GO:0000155">
    <property type="term" value="F:phosphorelay sensor kinase activity"/>
    <property type="evidence" value="ECO:0007669"/>
    <property type="project" value="InterPro"/>
</dbReference>
<name>A0A3A1NMF8_9FLAO</name>
<dbReference type="InterPro" id="IPR036097">
    <property type="entry name" value="HisK_dim/P_sf"/>
</dbReference>
<dbReference type="EC" id="2.7.13.3" evidence="2"/>
<dbReference type="Pfam" id="PF00072">
    <property type="entry name" value="Response_reg"/>
    <property type="match status" value="1"/>
</dbReference>
<dbReference type="Gene3D" id="1.10.287.130">
    <property type="match status" value="1"/>
</dbReference>
<dbReference type="EMBL" id="QXFI01000026">
    <property type="protein sequence ID" value="RIV44186.1"/>
    <property type="molecule type" value="Genomic_DNA"/>
</dbReference>
<keyword evidence="4" id="KW-0808">Transferase</keyword>
<keyword evidence="5" id="KW-0418">Kinase</keyword>
<feature type="transmembrane region" description="Helical" evidence="8">
    <location>
        <begin position="258"/>
        <end position="278"/>
    </location>
</feature>
<keyword evidence="3 6" id="KW-0597">Phosphoprotein</keyword>
<evidence type="ECO:0000256" key="6">
    <source>
        <dbReference type="PROSITE-ProRule" id="PRU00169"/>
    </source>
</evidence>
<dbReference type="SMART" id="SM00387">
    <property type="entry name" value="HATPase_c"/>
    <property type="match status" value="1"/>
</dbReference>
<dbReference type="CDD" id="cd16922">
    <property type="entry name" value="HATPase_EvgS-ArcB-TorS-like"/>
    <property type="match status" value="1"/>
</dbReference>
<keyword evidence="7" id="KW-0175">Coiled coil</keyword>
<dbReference type="InterPro" id="IPR004358">
    <property type="entry name" value="Sig_transdc_His_kin-like_C"/>
</dbReference>
<sequence length="681" mass="77012">MLLKPSQKEFVLPIAVFGVFILMIFILGNNSLETQKATFANEIRTTGKLRAQEFFSSVEHNIKSLENLKQRIEMTNGSYFQYWERDAKLILEQHPSFKFVEWVDSLMIIRVVTPLEGNEAAIGLDLSQHPRNIEWRRHVKDFSTNVSSWTALYQGGSAFLVDVPVFFEGKFHGTITAGMDFTNPFNELAASLDTYAIEMKDENGTVFYSKNNPQSKAIADEFIFTSSFEVDNLDHQKWTFSLMPADLDFMAERKESTLTFFVFGILVSVLTSSLIYFYQSSRKKNRRLSHANNKLKELNKTLEKERRKAEKSSLAKTEFISNMSHEIRTPLNAIIGFIEVLRLSDIQCDIQEYLSLMDISSRKLLLLVNDILEIDKIESGKSTFRKDVFSPHQELKNIISIYRPTADEKGLSIVLDASSKCNHEVIGDVGKFGQIITNILRNSLKFTEHGGIEIACNESVENNSMALNITIKDSGIGIPKNKLKTIFDRFTQIDTGKSKRHEGSGLGLYITCKLVEMLGGKITVESEEGTGTEFHISLLFPLSDTKPERGNKNSEPLLLEGYKVLIVDDNRVNVIVLKNTLEKLGVYSDSVTNGREAVQAVRKNFYDLVFMDVHMPDMDGFKATKKIRKFNKEIAIIGLSADVTKEAIDEAKGAGMNDYLTKPISFSKLRSYLPVFLAKVS</sequence>
<evidence type="ECO:0000256" key="7">
    <source>
        <dbReference type="SAM" id="Coils"/>
    </source>
</evidence>
<dbReference type="CDD" id="cd17546">
    <property type="entry name" value="REC_hyHK_CKI1_RcsC-like"/>
    <property type="match status" value="1"/>
</dbReference>
<comment type="caution">
    <text evidence="11">The sequence shown here is derived from an EMBL/GenBank/DDBJ whole genome shotgun (WGS) entry which is preliminary data.</text>
</comment>
<dbReference type="SUPFAM" id="SSF47384">
    <property type="entry name" value="Homodimeric domain of signal transducing histidine kinase"/>
    <property type="match status" value="1"/>
</dbReference>
<evidence type="ECO:0000256" key="8">
    <source>
        <dbReference type="SAM" id="Phobius"/>
    </source>
</evidence>
<dbReference type="Pfam" id="PF00512">
    <property type="entry name" value="HisKA"/>
    <property type="match status" value="1"/>
</dbReference>
<organism evidence="11 13">
    <name type="scientific">Flagellimonas pelagia</name>
    <dbReference type="NCBI Taxonomy" id="2306998"/>
    <lineage>
        <taxon>Bacteria</taxon>
        <taxon>Pseudomonadati</taxon>
        <taxon>Bacteroidota</taxon>
        <taxon>Flavobacteriia</taxon>
        <taxon>Flavobacteriales</taxon>
        <taxon>Flavobacteriaceae</taxon>
        <taxon>Flagellimonas</taxon>
    </lineage>
</organism>
<evidence type="ECO:0000313" key="12">
    <source>
        <dbReference type="EMBL" id="TXJ94100.1"/>
    </source>
</evidence>
<dbReference type="Proteomes" id="UP000321621">
    <property type="component" value="Unassembled WGS sequence"/>
</dbReference>
<dbReference type="PROSITE" id="PS50109">
    <property type="entry name" value="HIS_KIN"/>
    <property type="match status" value="1"/>
</dbReference>
<dbReference type="Proteomes" id="UP000266691">
    <property type="component" value="Unassembled WGS sequence"/>
</dbReference>
<dbReference type="Gene3D" id="3.40.50.2300">
    <property type="match status" value="1"/>
</dbReference>
<dbReference type="Pfam" id="PF02518">
    <property type="entry name" value="HATPase_c"/>
    <property type="match status" value="1"/>
</dbReference>
<dbReference type="InterPro" id="IPR036890">
    <property type="entry name" value="HATPase_C_sf"/>
</dbReference>
<feature type="domain" description="Histidine kinase" evidence="9">
    <location>
        <begin position="322"/>
        <end position="542"/>
    </location>
</feature>
<dbReference type="OrthoDB" id="9811889at2"/>
<keyword evidence="8" id="KW-0812">Transmembrane</keyword>
<evidence type="ECO:0000313" key="13">
    <source>
        <dbReference type="Proteomes" id="UP000266691"/>
    </source>
</evidence>
<dbReference type="SUPFAM" id="SSF52172">
    <property type="entry name" value="CheY-like"/>
    <property type="match status" value="1"/>
</dbReference>
<evidence type="ECO:0000256" key="1">
    <source>
        <dbReference type="ARBA" id="ARBA00000085"/>
    </source>
</evidence>
<dbReference type="Gene3D" id="3.30.565.10">
    <property type="entry name" value="Histidine kinase-like ATPase, C-terminal domain"/>
    <property type="match status" value="1"/>
</dbReference>
<dbReference type="AlphaFoldDB" id="A0A3A1NMF8"/>
<accession>A0A3A1NMF8</accession>
<evidence type="ECO:0000256" key="5">
    <source>
        <dbReference type="ARBA" id="ARBA00022777"/>
    </source>
</evidence>
<evidence type="ECO:0000256" key="3">
    <source>
        <dbReference type="ARBA" id="ARBA00022553"/>
    </source>
</evidence>
<evidence type="ECO:0000259" key="10">
    <source>
        <dbReference type="PROSITE" id="PS50110"/>
    </source>
</evidence>
<feature type="coiled-coil region" evidence="7">
    <location>
        <begin position="281"/>
        <end position="315"/>
    </location>
</feature>
<evidence type="ECO:0000313" key="14">
    <source>
        <dbReference type="Proteomes" id="UP000321621"/>
    </source>
</evidence>
<proteinExistence type="predicted"/>
<dbReference type="EMBL" id="VNWK01000026">
    <property type="protein sequence ID" value="TXJ94100.1"/>
    <property type="molecule type" value="Genomic_DNA"/>
</dbReference>
<gene>
    <name evidence="11" type="ORF">D2V05_11925</name>
    <name evidence="12" type="ORF">FQ017_11815</name>
</gene>
<dbReference type="FunFam" id="3.30.565.10:FF:000010">
    <property type="entry name" value="Sensor histidine kinase RcsC"/>
    <property type="match status" value="1"/>
</dbReference>
<feature type="modified residue" description="4-aspartylphosphate" evidence="6">
    <location>
        <position position="612"/>
    </location>
</feature>
<comment type="catalytic activity">
    <reaction evidence="1">
        <text>ATP + protein L-histidine = ADP + protein N-phospho-L-histidine.</text>
        <dbReference type="EC" id="2.7.13.3"/>
    </reaction>
</comment>
<keyword evidence="8" id="KW-1133">Transmembrane helix</keyword>
<keyword evidence="8" id="KW-0472">Membrane</keyword>
<dbReference type="InterPro" id="IPR003594">
    <property type="entry name" value="HATPase_dom"/>
</dbReference>
<evidence type="ECO:0000256" key="2">
    <source>
        <dbReference type="ARBA" id="ARBA00012438"/>
    </source>
</evidence>
<reference evidence="11 13" key="1">
    <citation type="submission" date="2018-08" db="EMBL/GenBank/DDBJ databases">
        <title>Proposal of Muricauda 72 sp.nov. and Muricauda NH166 sp.nov., isolated from seawater.</title>
        <authorList>
            <person name="Cheng H."/>
            <person name="Wu Y.-H."/>
            <person name="Guo L.-L."/>
            <person name="Xu X.-W."/>
        </authorList>
    </citation>
    <scope>NUCLEOTIDE SEQUENCE [LARGE SCALE GENOMIC DNA]</scope>
    <source>
        <strain evidence="11 13">72</strain>
    </source>
</reference>